<keyword evidence="2" id="KW-0732">Signal</keyword>
<dbReference type="Proteomes" id="UP000245783">
    <property type="component" value="Unassembled WGS sequence"/>
</dbReference>
<evidence type="ECO:0000256" key="2">
    <source>
        <dbReference type="SAM" id="SignalP"/>
    </source>
</evidence>
<proteinExistence type="predicted"/>
<dbReference type="EMBL" id="KZ819366">
    <property type="protein sequence ID" value="PWN43871.1"/>
    <property type="molecule type" value="Genomic_DNA"/>
</dbReference>
<reference evidence="3 4" key="1">
    <citation type="journal article" date="2018" name="Mol. Biol. Evol.">
        <title>Broad Genomic Sampling Reveals a Smut Pathogenic Ancestry of the Fungal Clade Ustilaginomycotina.</title>
        <authorList>
            <person name="Kijpornyongpan T."/>
            <person name="Mondo S.J."/>
            <person name="Barry K."/>
            <person name="Sandor L."/>
            <person name="Lee J."/>
            <person name="Lipzen A."/>
            <person name="Pangilinan J."/>
            <person name="LaButti K."/>
            <person name="Hainaut M."/>
            <person name="Henrissat B."/>
            <person name="Grigoriev I.V."/>
            <person name="Spatafora J.W."/>
            <person name="Aime M.C."/>
        </authorList>
    </citation>
    <scope>NUCLEOTIDE SEQUENCE [LARGE SCALE GENOMIC DNA]</scope>
    <source>
        <strain evidence="3 4">MCA 4658</strain>
    </source>
</reference>
<feature type="signal peptide" evidence="2">
    <location>
        <begin position="1"/>
        <end position="27"/>
    </location>
</feature>
<dbReference type="OrthoDB" id="10323088at2759"/>
<evidence type="ECO:0000256" key="1">
    <source>
        <dbReference type="SAM" id="MobiDB-lite"/>
    </source>
</evidence>
<feature type="compositionally biased region" description="Basic and acidic residues" evidence="1">
    <location>
        <begin position="134"/>
        <end position="154"/>
    </location>
</feature>
<dbReference type="GeneID" id="37039350"/>
<evidence type="ECO:0000313" key="3">
    <source>
        <dbReference type="EMBL" id="PWN43871.1"/>
    </source>
</evidence>
<name>A0A316W589_9BASI</name>
<protein>
    <submittedName>
        <fullName evidence="3">Uncharacterized protein</fullName>
    </submittedName>
</protein>
<sequence>MPATLKLIVTASLAIVATLASLTQVQAAPYGVPLRFGHHSGHEIEHHAKRDVALVQREETTELVKITPTKSGRPSEIGAIQYTKASAIQNWRRAVIGDSVPARKEVPRSLGSHITALLSSMRHVRRGLQAPEVLESRRLHGSGTEDRHEARDDPLENVGSQVDALQRRSTDQVEAHD</sequence>
<accession>A0A316W589</accession>
<evidence type="ECO:0000313" key="4">
    <source>
        <dbReference type="Proteomes" id="UP000245783"/>
    </source>
</evidence>
<dbReference type="InParanoid" id="A0A316W589"/>
<dbReference type="AlphaFoldDB" id="A0A316W589"/>
<dbReference type="RefSeq" id="XP_025371031.1">
    <property type="nucleotide sequence ID" value="XM_025517480.1"/>
</dbReference>
<feature type="compositionally biased region" description="Basic and acidic residues" evidence="1">
    <location>
        <begin position="165"/>
        <end position="177"/>
    </location>
</feature>
<keyword evidence="4" id="KW-1185">Reference proteome</keyword>
<organism evidence="3 4">
    <name type="scientific">Ceraceosorus guamensis</name>
    <dbReference type="NCBI Taxonomy" id="1522189"/>
    <lineage>
        <taxon>Eukaryota</taxon>
        <taxon>Fungi</taxon>
        <taxon>Dikarya</taxon>
        <taxon>Basidiomycota</taxon>
        <taxon>Ustilaginomycotina</taxon>
        <taxon>Exobasidiomycetes</taxon>
        <taxon>Ceraceosorales</taxon>
        <taxon>Ceraceosoraceae</taxon>
        <taxon>Ceraceosorus</taxon>
    </lineage>
</organism>
<gene>
    <name evidence="3" type="ORF">IE81DRAFT_61988</name>
</gene>
<feature type="chain" id="PRO_5016362530" evidence="2">
    <location>
        <begin position="28"/>
        <end position="177"/>
    </location>
</feature>
<feature type="region of interest" description="Disordered" evidence="1">
    <location>
        <begin position="129"/>
        <end position="177"/>
    </location>
</feature>